<sequence length="634" mass="72715">MLKACQLKIILKKTKPPVWKRCIVPVGITFSQLAVILEEVMEEEPSDRYEYEFYQAKIHLREWREGAEPLTKWNYDYMCSSDTFIDGLLGREDWFTFRRNDGVDLRVEIEKRLDEERPCPCVLKQNGTPQNGAWTDAEALNRRLEERLTVTWGKADHSGYEKLRSRLEQGNTGLKGAAQPVDRQGRYRKSANTIIKDFSESLQSALAEKILGELRDLCKAKAGEEESRDPSFEEFFSDWSLKELQEMAADLKLPGYRALKKAGLIQAIREELLKPEVMESRLLLLSDAEAAAFERALKKENGYYPAPDELEDLDRLYQLAYLIIYEDEYVQVLPEVARVYEKINTPEYQKRRREAFWMYHCLLFVGLLYAAAPERIVRRMLKNCLGYPVAREAFPEIFDLVPQELNPCVRREGRVIHKETLPDDLYRDIERTQGEIEFYIPSPEEVLDYTENGYPTGDPQYESLRSFLTGQLGVGEETADGLIPAIWNRISMGGQLSDVMELLEDAGIIFPSEQVWKESVPLIMDLSNHTRMLVGRGWTPMEMLERMPAQQGGKLPTIVPMSTMAADMLRESADELNSLGFEVDPDYGADEIPMVYMPRGTSGSMEAGSRKVYPNDPCPCGSGKKYKKCCGRNR</sequence>
<organism evidence="2 3">
    <name type="scientific">Candidatus Eisenbergiella merdavium</name>
    <dbReference type="NCBI Taxonomy" id="2838551"/>
    <lineage>
        <taxon>Bacteria</taxon>
        <taxon>Bacillati</taxon>
        <taxon>Bacillota</taxon>
        <taxon>Clostridia</taxon>
        <taxon>Lachnospirales</taxon>
        <taxon>Lachnospiraceae</taxon>
        <taxon>Eisenbergiella</taxon>
    </lineage>
</organism>
<accession>A0A9D2NK80</accession>
<dbReference type="Gene3D" id="3.10.290.30">
    <property type="entry name" value="MM3350-like"/>
    <property type="match status" value="1"/>
</dbReference>
<dbReference type="InterPro" id="IPR024047">
    <property type="entry name" value="MM3350-like_sf"/>
</dbReference>
<evidence type="ECO:0000259" key="1">
    <source>
        <dbReference type="Pfam" id="PF07929"/>
    </source>
</evidence>
<dbReference type="InterPro" id="IPR004027">
    <property type="entry name" value="SEC_C_motif"/>
</dbReference>
<name>A0A9D2NK80_9FIRM</name>
<dbReference type="InterPro" id="IPR012912">
    <property type="entry name" value="Plasmid_pRiA4b_Orf3-like"/>
</dbReference>
<reference evidence="2" key="1">
    <citation type="journal article" date="2021" name="PeerJ">
        <title>Extensive microbial diversity within the chicken gut microbiome revealed by metagenomics and culture.</title>
        <authorList>
            <person name="Gilroy R."/>
            <person name="Ravi A."/>
            <person name="Getino M."/>
            <person name="Pursley I."/>
            <person name="Horton D.L."/>
            <person name="Alikhan N.F."/>
            <person name="Baker D."/>
            <person name="Gharbi K."/>
            <person name="Hall N."/>
            <person name="Watson M."/>
            <person name="Adriaenssens E.M."/>
            <person name="Foster-Nyarko E."/>
            <person name="Jarju S."/>
            <person name="Secka A."/>
            <person name="Antonio M."/>
            <person name="Oren A."/>
            <person name="Chaudhuri R.R."/>
            <person name="La Ragione R."/>
            <person name="Hildebrand F."/>
            <person name="Pallen M.J."/>
        </authorList>
    </citation>
    <scope>NUCLEOTIDE SEQUENCE</scope>
    <source>
        <strain evidence="2">USAMLcec2-132</strain>
    </source>
</reference>
<dbReference type="Pfam" id="PF02810">
    <property type="entry name" value="SEC-C"/>
    <property type="match status" value="1"/>
</dbReference>
<protein>
    <submittedName>
        <fullName evidence="2">SEC-C domain-containing protein</fullName>
    </submittedName>
</protein>
<dbReference type="AlphaFoldDB" id="A0A9D2NK80"/>
<evidence type="ECO:0000313" key="2">
    <source>
        <dbReference type="EMBL" id="HJC25264.1"/>
    </source>
</evidence>
<reference evidence="2" key="2">
    <citation type="submission" date="2021-04" db="EMBL/GenBank/DDBJ databases">
        <authorList>
            <person name="Gilroy R."/>
        </authorList>
    </citation>
    <scope>NUCLEOTIDE SEQUENCE</scope>
    <source>
        <strain evidence="2">USAMLcec2-132</strain>
    </source>
</reference>
<dbReference type="EMBL" id="DWWS01000060">
    <property type="protein sequence ID" value="HJC25264.1"/>
    <property type="molecule type" value="Genomic_DNA"/>
</dbReference>
<dbReference type="Proteomes" id="UP000823891">
    <property type="component" value="Unassembled WGS sequence"/>
</dbReference>
<dbReference type="Gene3D" id="3.10.450.50">
    <property type="match status" value="1"/>
</dbReference>
<feature type="domain" description="Plasmid pRiA4b Orf3-like" evidence="1">
    <location>
        <begin position="4"/>
        <end position="124"/>
    </location>
</feature>
<dbReference type="SUPFAM" id="SSF159941">
    <property type="entry name" value="MM3350-like"/>
    <property type="match status" value="1"/>
</dbReference>
<dbReference type="SUPFAM" id="SSF103642">
    <property type="entry name" value="Sec-C motif"/>
    <property type="match status" value="1"/>
</dbReference>
<dbReference type="Pfam" id="PF07929">
    <property type="entry name" value="PRiA4_ORF3"/>
    <property type="match status" value="1"/>
</dbReference>
<comment type="caution">
    <text evidence="2">The sequence shown here is derived from an EMBL/GenBank/DDBJ whole genome shotgun (WGS) entry which is preliminary data.</text>
</comment>
<evidence type="ECO:0000313" key="3">
    <source>
        <dbReference type="Proteomes" id="UP000823891"/>
    </source>
</evidence>
<proteinExistence type="predicted"/>
<gene>
    <name evidence="2" type="ORF">H9761_16440</name>
</gene>